<dbReference type="STRING" id="1851544.ODI_00992"/>
<dbReference type="PRINTS" id="PR00039">
    <property type="entry name" value="HTHLYSR"/>
</dbReference>
<dbReference type="InterPro" id="IPR005119">
    <property type="entry name" value="LysR_subst-bd"/>
</dbReference>
<dbReference type="Gene3D" id="3.40.190.290">
    <property type="match status" value="1"/>
</dbReference>
<reference evidence="7 8" key="2">
    <citation type="submission" date="2017-08" db="EMBL/GenBank/DDBJ databases">
        <authorList>
            <person name="de Groot N.N."/>
        </authorList>
    </citation>
    <scope>NUCLEOTIDE SEQUENCE [LARGE SCALE GENOMIC DNA]</scope>
    <source>
        <strain evidence="7">Orrdi1</strain>
    </source>
</reference>
<reference evidence="6 8" key="1">
    <citation type="submission" date="2016-06" db="EMBL/GenBank/DDBJ databases">
        <authorList>
            <person name="Kjaerup R.B."/>
            <person name="Dalgaard T.S."/>
            <person name="Juul-Madsen H.R."/>
        </authorList>
    </citation>
    <scope>NUCLEOTIDE SEQUENCE [LARGE SCALE GENOMIC DNA]</scope>
    <source>
        <strain evidence="6">Orrdi1</strain>
    </source>
</reference>
<evidence type="ECO:0000256" key="3">
    <source>
        <dbReference type="ARBA" id="ARBA00023125"/>
    </source>
</evidence>
<keyword evidence="2" id="KW-0805">Transcription regulation</keyword>
<dbReference type="RefSeq" id="WP_067757410.1">
    <property type="nucleotide sequence ID" value="NZ_LT907988.1"/>
</dbReference>
<evidence type="ECO:0000256" key="1">
    <source>
        <dbReference type="ARBA" id="ARBA00009437"/>
    </source>
</evidence>
<dbReference type="KEGG" id="odi:ODI_R4215"/>
<name>A0A1C3K684_9BURK</name>
<dbReference type="PANTHER" id="PTHR30126">
    <property type="entry name" value="HTH-TYPE TRANSCRIPTIONAL REGULATOR"/>
    <property type="match status" value="1"/>
</dbReference>
<dbReference type="InterPro" id="IPR036390">
    <property type="entry name" value="WH_DNA-bd_sf"/>
</dbReference>
<sequence>MSIPRTTLEQWRVLQAIVEHGGFAQAAEALHRSQSSVSYMVARLREQVGVELLVLEGRKARLTDAGQALLAAANELLRDAGRLERLAASLGQGWEPEVRMAVDVAFPTGLLVQALARYTDLAAQTRVQLKEVVLSGAEEALLTHTADLVIGTRVPVGHLGDLLLDVEFVALAHPAHALHRLGRELTTEDLARELQVVLRDSGTQHPRDEGWLGARQRWTVTAMQTSLSMVASGLGFAWLPRHLAQRHIDEGTVLPLPLREGGRRRVPLYLMYGATEPGPATRRLAEVITEEVAADTHRYR</sequence>
<evidence type="ECO:0000256" key="2">
    <source>
        <dbReference type="ARBA" id="ARBA00023015"/>
    </source>
</evidence>
<dbReference type="GO" id="GO:0000976">
    <property type="term" value="F:transcription cis-regulatory region binding"/>
    <property type="evidence" value="ECO:0007669"/>
    <property type="project" value="TreeGrafter"/>
</dbReference>
<comment type="similarity">
    <text evidence="1">Belongs to the LysR transcriptional regulatory family.</text>
</comment>
<dbReference type="InterPro" id="IPR036388">
    <property type="entry name" value="WH-like_DNA-bd_sf"/>
</dbReference>
<dbReference type="OrthoDB" id="196624at2"/>
<dbReference type="Proteomes" id="UP000078558">
    <property type="component" value="Chromosome I"/>
</dbReference>
<evidence type="ECO:0000259" key="5">
    <source>
        <dbReference type="PROSITE" id="PS50931"/>
    </source>
</evidence>
<keyword evidence="3" id="KW-0238">DNA-binding</keyword>
<proteinExistence type="inferred from homology"/>
<dbReference type="PANTHER" id="PTHR30126:SF88">
    <property type="entry name" value="TRANSCRIPTIONAL REGULATOR-RELATED"/>
    <property type="match status" value="1"/>
</dbReference>
<dbReference type="GO" id="GO:0003700">
    <property type="term" value="F:DNA-binding transcription factor activity"/>
    <property type="evidence" value="ECO:0007669"/>
    <property type="project" value="InterPro"/>
</dbReference>
<dbReference type="Pfam" id="PF03466">
    <property type="entry name" value="LysR_substrate"/>
    <property type="match status" value="1"/>
</dbReference>
<protein>
    <submittedName>
        <fullName evidence="6">Transcriptional regulator, LysR family</fullName>
    </submittedName>
</protein>
<dbReference type="AlphaFoldDB" id="A0A1C3K684"/>
<dbReference type="SUPFAM" id="SSF53850">
    <property type="entry name" value="Periplasmic binding protein-like II"/>
    <property type="match status" value="1"/>
</dbReference>
<evidence type="ECO:0000256" key="4">
    <source>
        <dbReference type="ARBA" id="ARBA00023163"/>
    </source>
</evidence>
<gene>
    <name evidence="6" type="ORF">ODI_00992</name>
    <name evidence="7" type="ORF">ODI_R4215</name>
</gene>
<evidence type="ECO:0000313" key="8">
    <source>
        <dbReference type="Proteomes" id="UP000078558"/>
    </source>
</evidence>
<evidence type="ECO:0000313" key="6">
    <source>
        <dbReference type="EMBL" id="SBT26867.1"/>
    </source>
</evidence>
<keyword evidence="8" id="KW-1185">Reference proteome</keyword>
<dbReference type="Gene3D" id="1.10.10.10">
    <property type="entry name" value="Winged helix-like DNA-binding domain superfamily/Winged helix DNA-binding domain"/>
    <property type="match status" value="1"/>
</dbReference>
<keyword evidence="4" id="KW-0804">Transcription</keyword>
<dbReference type="InterPro" id="IPR000847">
    <property type="entry name" value="LysR_HTH_N"/>
</dbReference>
<dbReference type="EMBL" id="LT907988">
    <property type="protein sequence ID" value="SOE52473.1"/>
    <property type="molecule type" value="Genomic_DNA"/>
</dbReference>
<dbReference type="Pfam" id="PF00126">
    <property type="entry name" value="HTH_1"/>
    <property type="match status" value="1"/>
</dbReference>
<feature type="domain" description="HTH lysR-type" evidence="5">
    <location>
        <begin position="6"/>
        <end position="63"/>
    </location>
</feature>
<dbReference type="PROSITE" id="PS50931">
    <property type="entry name" value="HTH_LYSR"/>
    <property type="match status" value="1"/>
</dbReference>
<accession>A0A1C3K684</accession>
<dbReference type="EMBL" id="FLRC01000044">
    <property type="protein sequence ID" value="SBT26867.1"/>
    <property type="molecule type" value="Genomic_DNA"/>
</dbReference>
<organism evidence="6 8">
    <name type="scientific">Orrella dioscoreae</name>
    <dbReference type="NCBI Taxonomy" id="1851544"/>
    <lineage>
        <taxon>Bacteria</taxon>
        <taxon>Pseudomonadati</taxon>
        <taxon>Pseudomonadota</taxon>
        <taxon>Betaproteobacteria</taxon>
        <taxon>Burkholderiales</taxon>
        <taxon>Alcaligenaceae</taxon>
        <taxon>Orrella</taxon>
    </lineage>
</organism>
<evidence type="ECO:0000313" key="7">
    <source>
        <dbReference type="EMBL" id="SOE52473.1"/>
    </source>
</evidence>
<dbReference type="SUPFAM" id="SSF46785">
    <property type="entry name" value="Winged helix' DNA-binding domain"/>
    <property type="match status" value="1"/>
</dbReference>